<feature type="region of interest" description="Disordered" evidence="1">
    <location>
        <begin position="301"/>
        <end position="322"/>
    </location>
</feature>
<protein>
    <submittedName>
        <fullName evidence="2">Uncharacterized protein</fullName>
    </submittedName>
</protein>
<name>A0A9P8I8R9_9PEZI</name>
<sequence>MFPQMEAKIANEVVVFAHWIQRHEHAIKTAQGAYAANHNNTITFDTPSTTVEFYLRRVPGHDPKLYLMGDLYLICQAKIGSMIQELTDKIRADSNHDSEKAVHYSGRDGRSRDRKVTIGCLLDVLKGKAENLIDFGPFVIGAMNKYYERERALRVLEGLEDMAHPRADIKPHQNAESRIVSYCSKLSPFHIFAHLNEKHRGESLKEEQRLQILATKEAMEKPVGDGDHEAPRRAAFAVFEAVRDRANSNELAVCRDVSYFSDKNISSRYDRTPPDLVYKPSDSGYVSGTTKEQLEEYNKLSSEEETVPSNTAPRASFPQTGQMINSPTVQLQTLTEDVWTGYGCGGRVGGVGDQSDMEKSFDWGALIERYPASASRDKTPGETFNWERALYRTEQHEVFPRFTEDTLGNDGDDMSLLGREISLCDDGDNFRTANRYHNQDEDNVCDEETLLRKRAHTMALLEGKDENANAIAAAWDQGKVGIEFLAELYAPKEKEKTKKGFFARFLNVNR</sequence>
<evidence type="ECO:0000313" key="2">
    <source>
        <dbReference type="EMBL" id="KAH0538764.1"/>
    </source>
</evidence>
<feature type="compositionally biased region" description="Polar residues" evidence="1">
    <location>
        <begin position="307"/>
        <end position="322"/>
    </location>
</feature>
<reference evidence="2" key="1">
    <citation type="submission" date="2021-03" db="EMBL/GenBank/DDBJ databases">
        <title>Comparative genomics and phylogenomic investigation of the class Geoglossomycetes provide insights into ecological specialization and systematics.</title>
        <authorList>
            <person name="Melie T."/>
            <person name="Pirro S."/>
            <person name="Miller A.N."/>
            <person name="Quandt A."/>
        </authorList>
    </citation>
    <scope>NUCLEOTIDE SEQUENCE</scope>
    <source>
        <strain evidence="2">GBOQ0MN5Z8</strain>
    </source>
</reference>
<evidence type="ECO:0000313" key="3">
    <source>
        <dbReference type="Proteomes" id="UP000698800"/>
    </source>
</evidence>
<keyword evidence="3" id="KW-1185">Reference proteome</keyword>
<evidence type="ECO:0000256" key="1">
    <source>
        <dbReference type="SAM" id="MobiDB-lite"/>
    </source>
</evidence>
<accession>A0A9P8I8R9</accession>
<dbReference type="EMBL" id="JAGHQL010000097">
    <property type="protein sequence ID" value="KAH0538764.1"/>
    <property type="molecule type" value="Genomic_DNA"/>
</dbReference>
<comment type="caution">
    <text evidence="2">The sequence shown here is derived from an EMBL/GenBank/DDBJ whole genome shotgun (WGS) entry which is preliminary data.</text>
</comment>
<proteinExistence type="predicted"/>
<gene>
    <name evidence="2" type="ORF">FGG08_004652</name>
</gene>
<dbReference type="AlphaFoldDB" id="A0A9P8I8R9"/>
<dbReference type="Proteomes" id="UP000698800">
    <property type="component" value="Unassembled WGS sequence"/>
</dbReference>
<organism evidence="2 3">
    <name type="scientific">Glutinoglossum americanum</name>
    <dbReference type="NCBI Taxonomy" id="1670608"/>
    <lineage>
        <taxon>Eukaryota</taxon>
        <taxon>Fungi</taxon>
        <taxon>Dikarya</taxon>
        <taxon>Ascomycota</taxon>
        <taxon>Pezizomycotina</taxon>
        <taxon>Geoglossomycetes</taxon>
        <taxon>Geoglossales</taxon>
        <taxon>Geoglossaceae</taxon>
        <taxon>Glutinoglossum</taxon>
    </lineage>
</organism>
<dbReference type="OrthoDB" id="5392093at2759"/>